<feature type="compositionally biased region" description="Low complexity" evidence="1">
    <location>
        <begin position="435"/>
        <end position="447"/>
    </location>
</feature>
<reference evidence="2 3" key="1">
    <citation type="submission" date="2020-08" db="EMBL/GenBank/DDBJ databases">
        <title>Genomic Encyclopedia of Type Strains, Phase IV (KMG-IV): sequencing the most valuable type-strain genomes for metagenomic binning, comparative biology and taxonomic classification.</title>
        <authorList>
            <person name="Goeker M."/>
        </authorList>
    </citation>
    <scope>NUCLEOTIDE SEQUENCE [LARGE SCALE GENOMIC DNA]</scope>
    <source>
        <strain evidence="2 3">DSM 17976</strain>
    </source>
</reference>
<protein>
    <recommendedName>
        <fullName evidence="4">Phage portal protein</fullName>
    </recommendedName>
</protein>
<dbReference type="EMBL" id="JACIBY010000029">
    <property type="protein sequence ID" value="MBB3842200.1"/>
    <property type="molecule type" value="Genomic_DNA"/>
</dbReference>
<evidence type="ECO:0000256" key="1">
    <source>
        <dbReference type="SAM" id="MobiDB-lite"/>
    </source>
</evidence>
<organism evidence="2 3">
    <name type="scientific">Runella defluvii</name>
    <dbReference type="NCBI Taxonomy" id="370973"/>
    <lineage>
        <taxon>Bacteria</taxon>
        <taxon>Pseudomonadati</taxon>
        <taxon>Bacteroidota</taxon>
        <taxon>Cytophagia</taxon>
        <taxon>Cytophagales</taxon>
        <taxon>Spirosomataceae</taxon>
        <taxon>Runella</taxon>
    </lineage>
</organism>
<proteinExistence type="predicted"/>
<comment type="caution">
    <text evidence="2">The sequence shown here is derived from an EMBL/GenBank/DDBJ whole genome shotgun (WGS) entry which is preliminary data.</text>
</comment>
<feature type="region of interest" description="Disordered" evidence="1">
    <location>
        <begin position="423"/>
        <end position="447"/>
    </location>
</feature>
<evidence type="ECO:0000313" key="2">
    <source>
        <dbReference type="EMBL" id="MBB3842200.1"/>
    </source>
</evidence>
<keyword evidence="3" id="KW-1185">Reference proteome</keyword>
<evidence type="ECO:0008006" key="4">
    <source>
        <dbReference type="Google" id="ProtNLM"/>
    </source>
</evidence>
<name>A0A7W5ZT26_9BACT</name>
<gene>
    <name evidence="2" type="ORF">FHS57_006231</name>
</gene>
<sequence length="447" mass="50408">MNKTGRIVSSSYEAAINIPGMDYRYDDNTGKGSDVKMTIGGEDVIVYPWGKNNKLPNDMISLLRTNGDLSNLLDTRNDFLFGAGVGLYKRVNDKKDVVFEPYFNADCAEYLLEKDITAYVDGAGTHIVECGTAFINVSKQKSGKKLIPMDPLTVRTVRLNDGEVEKSKYVVSSNWGTGFRKNGVIVPAYDYDSTSTANESIVQLMRVQSGQFYYGYPRWWASAEWIRLANRIPKFHNQALDTEYNVTHICRIADQYFETMFQIENIETEEEKEKYRSTFYAMIDDIVYNKEGKRRVLYDECPVGEDGKLHGWIELIPVPRTVKGNEYTELYQACVLAFANVSGVLSQLTGISDGKVVGGSGSELRVTAEYQQFYRTPRERELILKPLNRIILPEIRKTFNLPKDVVFGFNNILLEALNTAKTGSTQVGTGGQNATKQIQKTSQKSSK</sequence>
<evidence type="ECO:0000313" key="3">
    <source>
        <dbReference type="Proteomes" id="UP000541352"/>
    </source>
</evidence>
<dbReference type="RefSeq" id="WP_183980401.1">
    <property type="nucleotide sequence ID" value="NZ_JACIBY010000029.1"/>
</dbReference>
<dbReference type="Proteomes" id="UP000541352">
    <property type="component" value="Unassembled WGS sequence"/>
</dbReference>
<dbReference type="AlphaFoldDB" id="A0A7W5ZT26"/>
<accession>A0A7W5ZT26</accession>